<dbReference type="Proteomes" id="UP001057402">
    <property type="component" value="Chromosome 4"/>
</dbReference>
<gene>
    <name evidence="1" type="ORF">MLD38_009927</name>
</gene>
<protein>
    <submittedName>
        <fullName evidence="1">Uncharacterized protein</fullName>
    </submittedName>
</protein>
<dbReference type="EMBL" id="CM042883">
    <property type="protein sequence ID" value="KAI4371598.1"/>
    <property type="molecule type" value="Genomic_DNA"/>
</dbReference>
<keyword evidence="2" id="KW-1185">Reference proteome</keyword>
<reference evidence="2" key="1">
    <citation type="journal article" date="2023" name="Front. Plant Sci.">
        <title>Chromosomal-level genome assembly of Melastoma candidum provides insights into trichome evolution.</title>
        <authorList>
            <person name="Zhong Y."/>
            <person name="Wu W."/>
            <person name="Sun C."/>
            <person name="Zou P."/>
            <person name="Liu Y."/>
            <person name="Dai S."/>
            <person name="Zhou R."/>
        </authorList>
    </citation>
    <scope>NUCLEOTIDE SEQUENCE [LARGE SCALE GENOMIC DNA]</scope>
</reference>
<evidence type="ECO:0000313" key="2">
    <source>
        <dbReference type="Proteomes" id="UP001057402"/>
    </source>
</evidence>
<accession>A0ACB9R2A0</accession>
<proteinExistence type="predicted"/>
<sequence length="117" mass="12649">MILDTGSSLSWLQYQPCVISCHAQVDPVFNPSTSTTYKSLSCSTSQCSNLREATQNDPFCEARTGKCVYTASYGDSSSSMGYLSQDFLSLTPSETLRVSCTDAGRIMKDCSGGLQEL</sequence>
<evidence type="ECO:0000313" key="1">
    <source>
        <dbReference type="EMBL" id="KAI4371598.1"/>
    </source>
</evidence>
<name>A0ACB9R2A0_9MYRT</name>
<organism evidence="1 2">
    <name type="scientific">Melastoma candidum</name>
    <dbReference type="NCBI Taxonomy" id="119954"/>
    <lineage>
        <taxon>Eukaryota</taxon>
        <taxon>Viridiplantae</taxon>
        <taxon>Streptophyta</taxon>
        <taxon>Embryophyta</taxon>
        <taxon>Tracheophyta</taxon>
        <taxon>Spermatophyta</taxon>
        <taxon>Magnoliopsida</taxon>
        <taxon>eudicotyledons</taxon>
        <taxon>Gunneridae</taxon>
        <taxon>Pentapetalae</taxon>
        <taxon>rosids</taxon>
        <taxon>malvids</taxon>
        <taxon>Myrtales</taxon>
        <taxon>Melastomataceae</taxon>
        <taxon>Melastomatoideae</taxon>
        <taxon>Melastomateae</taxon>
        <taxon>Melastoma</taxon>
    </lineage>
</organism>
<comment type="caution">
    <text evidence="1">The sequence shown here is derived from an EMBL/GenBank/DDBJ whole genome shotgun (WGS) entry which is preliminary data.</text>
</comment>